<dbReference type="Proteomes" id="UP000193144">
    <property type="component" value="Unassembled WGS sequence"/>
</dbReference>
<protein>
    <submittedName>
        <fullName evidence="2">Uncharacterized protein</fullName>
    </submittedName>
</protein>
<evidence type="ECO:0000313" key="2">
    <source>
        <dbReference type="EMBL" id="ORX95209.1"/>
    </source>
</evidence>
<name>A0A1Y1YB30_9PLEO</name>
<organism evidence="2 3">
    <name type="scientific">Clohesyomyces aquaticus</name>
    <dbReference type="NCBI Taxonomy" id="1231657"/>
    <lineage>
        <taxon>Eukaryota</taxon>
        <taxon>Fungi</taxon>
        <taxon>Dikarya</taxon>
        <taxon>Ascomycota</taxon>
        <taxon>Pezizomycotina</taxon>
        <taxon>Dothideomycetes</taxon>
        <taxon>Pleosporomycetidae</taxon>
        <taxon>Pleosporales</taxon>
        <taxon>Lindgomycetaceae</taxon>
        <taxon>Clohesyomyces</taxon>
    </lineage>
</organism>
<accession>A0A1Y1YB30</accession>
<gene>
    <name evidence="2" type="ORF">BCR34DRAFT_200174</name>
</gene>
<reference evidence="2 3" key="1">
    <citation type="submission" date="2016-07" db="EMBL/GenBank/DDBJ databases">
        <title>Pervasive Adenine N6-methylation of Active Genes in Fungi.</title>
        <authorList>
            <consortium name="DOE Joint Genome Institute"/>
            <person name="Mondo S.J."/>
            <person name="Dannebaum R.O."/>
            <person name="Kuo R.C."/>
            <person name="Labutti K."/>
            <person name="Haridas S."/>
            <person name="Kuo A."/>
            <person name="Salamov A."/>
            <person name="Ahrendt S.R."/>
            <person name="Lipzen A."/>
            <person name="Sullivan W."/>
            <person name="Andreopoulos W.B."/>
            <person name="Clum A."/>
            <person name="Lindquist E."/>
            <person name="Daum C."/>
            <person name="Ramamoorthy G.K."/>
            <person name="Gryganskyi A."/>
            <person name="Culley D."/>
            <person name="Magnuson J.K."/>
            <person name="James T.Y."/>
            <person name="O'Malley M.A."/>
            <person name="Stajich J.E."/>
            <person name="Spatafora J.W."/>
            <person name="Visel A."/>
            <person name="Grigoriev I.V."/>
        </authorList>
    </citation>
    <scope>NUCLEOTIDE SEQUENCE [LARGE SCALE GENOMIC DNA]</scope>
    <source>
        <strain evidence="2 3">CBS 115471</strain>
    </source>
</reference>
<evidence type="ECO:0000256" key="1">
    <source>
        <dbReference type="SAM" id="MobiDB-lite"/>
    </source>
</evidence>
<dbReference type="EMBL" id="MCFA01000286">
    <property type="protein sequence ID" value="ORX95209.1"/>
    <property type="molecule type" value="Genomic_DNA"/>
</dbReference>
<proteinExistence type="predicted"/>
<keyword evidence="3" id="KW-1185">Reference proteome</keyword>
<evidence type="ECO:0000313" key="3">
    <source>
        <dbReference type="Proteomes" id="UP000193144"/>
    </source>
</evidence>
<comment type="caution">
    <text evidence="2">The sequence shown here is derived from an EMBL/GenBank/DDBJ whole genome shotgun (WGS) entry which is preliminary data.</text>
</comment>
<feature type="compositionally biased region" description="Basic and acidic residues" evidence="1">
    <location>
        <begin position="80"/>
        <end position="90"/>
    </location>
</feature>
<dbReference type="AlphaFoldDB" id="A0A1Y1YB30"/>
<feature type="region of interest" description="Disordered" evidence="1">
    <location>
        <begin position="73"/>
        <end position="119"/>
    </location>
</feature>
<sequence length="306" mass="35420">MSKKEWQNRWTVYNKEQWGRFANRKMKTAVKRLRRALEAVVNLFPQGPSEPQQIEAPLSEEKWRLVAQQFSDGGDQLQDADGHSGQDRETPTTVDTPAQHFGDENREPSACNSGPISPEQRLPRLLLFGDRWPDLRAAAAEPLLSNEAPRFPEQQSPWSRWDPLFANFHNKTDPSADYLLNENPEELYRNQRNDSLNSADETTEEHHRHQPHVRPNLNEEYLIEDMPDHLWLGPHRLVEGHWQDWWYLRPGTYGFLYPDGYIHRFRLRQARLSRSRTRVLVGNPAENGLGPGEGALTIALAGRVRA</sequence>